<evidence type="ECO:0000256" key="5">
    <source>
        <dbReference type="ARBA" id="ARBA00022960"/>
    </source>
</evidence>
<evidence type="ECO:0000259" key="9">
    <source>
        <dbReference type="Pfam" id="PF01225"/>
    </source>
</evidence>
<dbReference type="SUPFAM" id="SSF53623">
    <property type="entry name" value="MurD-like peptide ligases, catalytic domain"/>
    <property type="match status" value="1"/>
</dbReference>
<evidence type="ECO:0000256" key="8">
    <source>
        <dbReference type="ARBA" id="ARBA00023316"/>
    </source>
</evidence>
<dbReference type="Gene3D" id="3.40.50.720">
    <property type="entry name" value="NAD(P)-binding Rossmann-like Domain"/>
    <property type="match status" value="1"/>
</dbReference>
<dbReference type="SUPFAM" id="SSF53244">
    <property type="entry name" value="MurD-like peptide ligases, peptide-binding domain"/>
    <property type="match status" value="1"/>
</dbReference>
<proteinExistence type="predicted"/>
<dbReference type="InterPro" id="IPR036565">
    <property type="entry name" value="Mur-like_cat_sf"/>
</dbReference>
<keyword evidence="3" id="KW-0547">Nucleotide-binding</keyword>
<feature type="domain" description="Mur ligase C-terminal" evidence="10">
    <location>
        <begin position="307"/>
        <end position="382"/>
    </location>
</feature>
<dbReference type="Proteomes" id="UP000679126">
    <property type="component" value="Unassembled WGS sequence"/>
</dbReference>
<dbReference type="RefSeq" id="WP_209148517.1">
    <property type="nucleotide sequence ID" value="NZ_JAGHKP010000005.1"/>
</dbReference>
<dbReference type="PANTHER" id="PTHR43445:SF5">
    <property type="entry name" value="UDP-N-ACETYLMURAMATE--L-ALANYL-GAMMA-D-GLUTAMYL-MESO-2,6-DIAMINOHEPTANDIOATE LIGASE"/>
    <property type="match status" value="1"/>
</dbReference>
<evidence type="ECO:0000259" key="11">
    <source>
        <dbReference type="Pfam" id="PF08245"/>
    </source>
</evidence>
<keyword evidence="4" id="KW-0067">ATP-binding</keyword>
<organism evidence="12 13">
    <name type="scientific">Chitinophaga chungangae</name>
    <dbReference type="NCBI Taxonomy" id="2821488"/>
    <lineage>
        <taxon>Bacteria</taxon>
        <taxon>Pseudomonadati</taxon>
        <taxon>Bacteroidota</taxon>
        <taxon>Chitinophagia</taxon>
        <taxon>Chitinophagales</taxon>
        <taxon>Chitinophagaceae</taxon>
        <taxon>Chitinophaga</taxon>
    </lineage>
</organism>
<comment type="caution">
    <text evidence="12">The sequence shown here is derived from an EMBL/GenBank/DDBJ whole genome shotgun (WGS) entry which is preliminary data.</text>
</comment>
<dbReference type="SUPFAM" id="SSF51984">
    <property type="entry name" value="MurCD N-terminal domain"/>
    <property type="match status" value="1"/>
</dbReference>
<dbReference type="EMBL" id="JAGHKP010000005">
    <property type="protein sequence ID" value="MBO9155289.1"/>
    <property type="molecule type" value="Genomic_DNA"/>
</dbReference>
<dbReference type="InterPro" id="IPR000713">
    <property type="entry name" value="Mur_ligase_N"/>
</dbReference>
<evidence type="ECO:0000313" key="13">
    <source>
        <dbReference type="Proteomes" id="UP000679126"/>
    </source>
</evidence>
<keyword evidence="7" id="KW-0131">Cell cycle</keyword>
<dbReference type="Pfam" id="PF08245">
    <property type="entry name" value="Mur_ligase_M"/>
    <property type="match status" value="1"/>
</dbReference>
<evidence type="ECO:0000256" key="4">
    <source>
        <dbReference type="ARBA" id="ARBA00022840"/>
    </source>
</evidence>
<dbReference type="Pfam" id="PF02875">
    <property type="entry name" value="Mur_ligase_C"/>
    <property type="match status" value="1"/>
</dbReference>
<feature type="domain" description="Mur ligase N-terminal catalytic" evidence="9">
    <location>
        <begin position="3"/>
        <end position="97"/>
    </location>
</feature>
<accession>A0ABS3YMI8</accession>
<dbReference type="Gene3D" id="3.40.1190.10">
    <property type="entry name" value="Mur-like, catalytic domain"/>
    <property type="match status" value="1"/>
</dbReference>
<evidence type="ECO:0000256" key="3">
    <source>
        <dbReference type="ARBA" id="ARBA00022741"/>
    </source>
</evidence>
<evidence type="ECO:0000259" key="10">
    <source>
        <dbReference type="Pfam" id="PF02875"/>
    </source>
</evidence>
<gene>
    <name evidence="12" type="ORF">J7I43_23885</name>
</gene>
<evidence type="ECO:0000256" key="6">
    <source>
        <dbReference type="ARBA" id="ARBA00022984"/>
    </source>
</evidence>
<reference evidence="13" key="1">
    <citation type="submission" date="2021-03" db="EMBL/GenBank/DDBJ databases">
        <title>Assistant Professor.</title>
        <authorList>
            <person name="Huq M.A."/>
        </authorList>
    </citation>
    <scope>NUCLEOTIDE SEQUENCE [LARGE SCALE GENOMIC DNA]</scope>
    <source>
        <strain evidence="13">MAH-28</strain>
    </source>
</reference>
<evidence type="ECO:0008006" key="14">
    <source>
        <dbReference type="Google" id="ProtNLM"/>
    </source>
</evidence>
<keyword evidence="5" id="KW-0133">Cell shape</keyword>
<sequence>MAKVHFIAIGGSVMHQLAIALRNKGYQVTGSDDEIFEPSRSNLARAGILPATLGWDPERISADLDAVILGMHARADNPELLRARELNLKIYSFPEYIYQESLHKTRAAIGGSHGKTTITSMIMHVLQQCRLKFDYLVGARLEGFAQSVNVTDAPLIVCEADEYPASALEKRPKFHFLHPHIAVLSGIAWDHINVFPTFSNYLEQFAIFLRTMEPGGKLIYNHTDETLRQLVEKEGTHLECIPYGVPEHTILNGHTRVRFGNASTDLMVFGEHNLLNIHAALLVCRALGVGDIDFLAAIATFKGAAKRMELVVKDEQTAIYRDFAHAPSKVKATIQALRNQYPERKLVAVLELHTYSSLNAGFMTEYKGALDPADVAAVFYSGHALEIKRMPYLEPDVVRNGFARKDLKILTDRQALERFLDQQDFTNTNLLLMSSGDYEGLNLTELKKYLTVQKPQ</sequence>
<keyword evidence="1" id="KW-0436">Ligase</keyword>
<name>A0ABS3YMI8_9BACT</name>
<evidence type="ECO:0000256" key="2">
    <source>
        <dbReference type="ARBA" id="ARBA00022618"/>
    </source>
</evidence>
<feature type="domain" description="Mur ligase central" evidence="11">
    <location>
        <begin position="109"/>
        <end position="283"/>
    </location>
</feature>
<protein>
    <recommendedName>
        <fullName evidence="14">Peptidoglycan synthetase</fullName>
    </recommendedName>
</protein>
<dbReference type="InterPro" id="IPR013221">
    <property type="entry name" value="Mur_ligase_cen"/>
</dbReference>
<dbReference type="InterPro" id="IPR036615">
    <property type="entry name" value="Mur_ligase_C_dom_sf"/>
</dbReference>
<dbReference type="InterPro" id="IPR004101">
    <property type="entry name" value="Mur_ligase_C"/>
</dbReference>
<dbReference type="PANTHER" id="PTHR43445">
    <property type="entry name" value="UDP-N-ACETYLMURAMATE--L-ALANINE LIGASE-RELATED"/>
    <property type="match status" value="1"/>
</dbReference>
<dbReference type="Pfam" id="PF01225">
    <property type="entry name" value="Mur_ligase"/>
    <property type="match status" value="1"/>
</dbReference>
<keyword evidence="8" id="KW-0961">Cell wall biogenesis/degradation</keyword>
<evidence type="ECO:0000256" key="7">
    <source>
        <dbReference type="ARBA" id="ARBA00023306"/>
    </source>
</evidence>
<keyword evidence="13" id="KW-1185">Reference proteome</keyword>
<evidence type="ECO:0000313" key="12">
    <source>
        <dbReference type="EMBL" id="MBO9155289.1"/>
    </source>
</evidence>
<dbReference type="Gene3D" id="3.90.190.20">
    <property type="entry name" value="Mur ligase, C-terminal domain"/>
    <property type="match status" value="1"/>
</dbReference>
<evidence type="ECO:0000256" key="1">
    <source>
        <dbReference type="ARBA" id="ARBA00022598"/>
    </source>
</evidence>
<keyword evidence="2" id="KW-0132">Cell division</keyword>
<keyword evidence="6" id="KW-0573">Peptidoglycan synthesis</keyword>
<dbReference type="InterPro" id="IPR050061">
    <property type="entry name" value="MurCDEF_pg_biosynth"/>
</dbReference>